<keyword evidence="2" id="KW-0812">Transmembrane</keyword>
<feature type="region of interest" description="Disordered" evidence="1">
    <location>
        <begin position="1"/>
        <end position="26"/>
    </location>
</feature>
<dbReference type="AlphaFoldDB" id="A0A4Q0QYZ0"/>
<keyword evidence="2" id="KW-1133">Transmembrane helix</keyword>
<dbReference type="EMBL" id="RKMK01000002">
    <property type="protein sequence ID" value="RXH02540.1"/>
    <property type="molecule type" value="Genomic_DNA"/>
</dbReference>
<proteinExistence type="predicted"/>
<evidence type="ECO:0000313" key="4">
    <source>
        <dbReference type="Proteomes" id="UP000290174"/>
    </source>
</evidence>
<keyword evidence="2" id="KW-0472">Membrane</keyword>
<evidence type="ECO:0000256" key="1">
    <source>
        <dbReference type="SAM" id="MobiDB-lite"/>
    </source>
</evidence>
<evidence type="ECO:0000256" key="2">
    <source>
        <dbReference type="SAM" id="Phobius"/>
    </source>
</evidence>
<evidence type="ECO:0000313" key="3">
    <source>
        <dbReference type="EMBL" id="RXH02540.1"/>
    </source>
</evidence>
<feature type="transmembrane region" description="Helical" evidence="2">
    <location>
        <begin position="60"/>
        <end position="87"/>
    </location>
</feature>
<dbReference type="Proteomes" id="UP000290174">
    <property type="component" value="Unassembled WGS sequence"/>
</dbReference>
<sequence length="122" mass="13226">MNMTTASDERTTGAEGAASQMAGGDPRLDKLVNCLPPRVGDTVTYLLKPSSRWVRIPSGALLVVGGVFSFLPILGVWMLPLGLALLAEDVPALRSSRSKVLDWVERKKPQWLDPSASKHDRS</sequence>
<name>A0A4Q0QYZ0_9BRAD</name>
<gene>
    <name evidence="3" type="ORF">EAS61_03645</name>
</gene>
<accession>A0A4Q0QYZ0</accession>
<organism evidence="3 4">
    <name type="scientific">Bradyrhizobium zhanjiangense</name>
    <dbReference type="NCBI Taxonomy" id="1325107"/>
    <lineage>
        <taxon>Bacteria</taxon>
        <taxon>Pseudomonadati</taxon>
        <taxon>Pseudomonadota</taxon>
        <taxon>Alphaproteobacteria</taxon>
        <taxon>Hyphomicrobiales</taxon>
        <taxon>Nitrobacteraceae</taxon>
        <taxon>Bradyrhizobium</taxon>
    </lineage>
</organism>
<comment type="caution">
    <text evidence="3">The sequence shown here is derived from an EMBL/GenBank/DDBJ whole genome shotgun (WGS) entry which is preliminary data.</text>
</comment>
<reference evidence="3 4" key="1">
    <citation type="submission" date="2018-11" db="EMBL/GenBank/DDBJ databases">
        <title>Bradyrhizobium sp. nov., isolated from effective nodules of peanut in China.</title>
        <authorList>
            <person name="Li Y."/>
        </authorList>
    </citation>
    <scope>NUCLEOTIDE SEQUENCE [LARGE SCALE GENOMIC DNA]</scope>
    <source>
        <strain evidence="3 4">CCBAU 51770</strain>
    </source>
</reference>
<protein>
    <submittedName>
        <fullName evidence="3">Uncharacterized protein</fullName>
    </submittedName>
</protein>